<dbReference type="Proteomes" id="UP000573729">
    <property type="component" value="Unassembled WGS sequence"/>
</dbReference>
<comment type="caution">
    <text evidence="2">The sequence shown here is derived from an EMBL/GenBank/DDBJ whole genome shotgun (WGS) entry which is preliminary data.</text>
</comment>
<keyword evidence="1" id="KW-0812">Transmembrane</keyword>
<evidence type="ECO:0000313" key="3">
    <source>
        <dbReference type="Proteomes" id="UP000573729"/>
    </source>
</evidence>
<keyword evidence="1" id="KW-0472">Membrane</keyword>
<dbReference type="EMBL" id="JACHMD010000001">
    <property type="protein sequence ID" value="MBB4666153.1"/>
    <property type="molecule type" value="Genomic_DNA"/>
</dbReference>
<dbReference type="RefSeq" id="WP_184215516.1">
    <property type="nucleotide sequence ID" value="NZ_JACHMD010000001.1"/>
</dbReference>
<keyword evidence="1" id="KW-1133">Transmembrane helix</keyword>
<proteinExistence type="predicted"/>
<protein>
    <submittedName>
        <fullName evidence="2">Uncharacterized protein</fullName>
    </submittedName>
</protein>
<reference evidence="2 3" key="1">
    <citation type="submission" date="2020-08" db="EMBL/GenBank/DDBJ databases">
        <title>Sequencing the genomes of 1000 actinobacteria strains.</title>
        <authorList>
            <person name="Klenk H.-P."/>
        </authorList>
    </citation>
    <scope>NUCLEOTIDE SEQUENCE [LARGE SCALE GENOMIC DNA]</scope>
    <source>
        <strain evidence="2 3">DSM 24947</strain>
    </source>
</reference>
<gene>
    <name evidence="2" type="ORF">BKA24_000862</name>
</gene>
<accession>A0A7W7BR55</accession>
<sequence>MSTTVPDSPAPLRRRRALVIGLTASIAVAALVVVAAIASVSGQGDRPAAVSITSSIDGEPVDLQPVNVDDAQMAALTELSPHRYLAMPPFVIANDDVRPGAVRLDLELPESVPDGVFVTFAYLDITIDEWMPVATRLDADGRTIVAELPAYGSADGGGIAPTVTTASLRSRAVPTNMPFDPATQIWTAVVGGLDTAVDAVGEAIGDAGAAVVDVVDAAGEEWDRAIAEWGEDFTLGSQWLMRAERDLLGTGVDAPTCQPDTDGAVPWVADTLLSDNAMIVGLGIEGGNAAVLLCVGPDPDDPSMLQVRAAANRSYGFPVTLADGIVASSAGMDALDPSASVLIGAAYSAIAGNVDLLLNPGAFILPGQTFSFTVDESTVRASHELTASDRVVEYPLAAFPQVLLSGFLGAALEELDPEDMFAGALGVFFLARDCDFSQWEAGTQWAELVGSVSTCVETLDSDSLQNAALEVARSTEVPSSGAVDLADDVKAADAAKAAKTADAFVAGGAEKARKVIGKLKWLALFAAVQTVSDYIADVGSEELSELPAWFANVTTTAAPVASWEDVADTWCGVTAPCIELEPGTSQTDWGTSTLDFDRMMGECFAGIESGDPGSGANVVYCPAGVATPDDIPGSDVGLPPADDDSAFDRVFIYQGYGTFAWFRQADLLAVKGS</sequence>
<evidence type="ECO:0000313" key="2">
    <source>
        <dbReference type="EMBL" id="MBB4666153.1"/>
    </source>
</evidence>
<keyword evidence="3" id="KW-1185">Reference proteome</keyword>
<name>A0A7W7BR55_9MICO</name>
<dbReference type="AlphaFoldDB" id="A0A7W7BR55"/>
<evidence type="ECO:0000256" key="1">
    <source>
        <dbReference type="SAM" id="Phobius"/>
    </source>
</evidence>
<organism evidence="2 3">
    <name type="scientific">Microbacterium marinum</name>
    <dbReference type="NCBI Taxonomy" id="421115"/>
    <lineage>
        <taxon>Bacteria</taxon>
        <taxon>Bacillati</taxon>
        <taxon>Actinomycetota</taxon>
        <taxon>Actinomycetes</taxon>
        <taxon>Micrococcales</taxon>
        <taxon>Microbacteriaceae</taxon>
        <taxon>Microbacterium</taxon>
    </lineage>
</organism>
<feature type="transmembrane region" description="Helical" evidence="1">
    <location>
        <begin position="17"/>
        <end position="38"/>
    </location>
</feature>